<dbReference type="Proteomes" id="UP000076420">
    <property type="component" value="Unassembled WGS sequence"/>
</dbReference>
<evidence type="ECO:0000313" key="1">
    <source>
        <dbReference type="EnsemblMetazoa" id="BGLB035443-PA"/>
    </source>
</evidence>
<protein>
    <submittedName>
        <fullName evidence="1">Uncharacterized protein</fullName>
    </submittedName>
</protein>
<gene>
    <name evidence="1" type="primary">106058730</name>
</gene>
<accession>A0A2C9LVF7</accession>
<evidence type="ECO:0000313" key="2">
    <source>
        <dbReference type="Proteomes" id="UP000076420"/>
    </source>
</evidence>
<reference evidence="1" key="1">
    <citation type="submission" date="2020-05" db="UniProtKB">
        <authorList>
            <consortium name="EnsemblMetazoa"/>
        </authorList>
    </citation>
    <scope>IDENTIFICATION</scope>
    <source>
        <strain evidence="1">BB02</strain>
    </source>
</reference>
<dbReference type="EnsemblMetazoa" id="BGLB035443-RA">
    <property type="protein sequence ID" value="BGLB035443-PA"/>
    <property type="gene ID" value="BGLB035443"/>
</dbReference>
<dbReference type="VEuPathDB" id="VectorBase:BGLB035443"/>
<organism evidence="1 2">
    <name type="scientific">Biomphalaria glabrata</name>
    <name type="common">Bloodfluke planorb</name>
    <name type="synonym">Freshwater snail</name>
    <dbReference type="NCBI Taxonomy" id="6526"/>
    <lineage>
        <taxon>Eukaryota</taxon>
        <taxon>Metazoa</taxon>
        <taxon>Spiralia</taxon>
        <taxon>Lophotrochozoa</taxon>
        <taxon>Mollusca</taxon>
        <taxon>Gastropoda</taxon>
        <taxon>Heterobranchia</taxon>
        <taxon>Euthyneura</taxon>
        <taxon>Panpulmonata</taxon>
        <taxon>Hygrophila</taxon>
        <taxon>Lymnaeoidea</taxon>
        <taxon>Planorbidae</taxon>
        <taxon>Biomphalaria</taxon>
    </lineage>
</organism>
<dbReference type="OrthoDB" id="10051649at2759"/>
<sequence>MDPDIVAACDNLKSNKYQILSVYNSMYYRNIFCMICDLMSYPFYARTVLIADASYDPRILYQMLINFEDLHEFSVDDYVNECNETTWPAPNGECLQLRCSLGKTFKNGTCTSIFPEIKGLVYRLRALLKVTHRNNETTNEILDLVKRQ</sequence>
<dbReference type="KEGG" id="bgt:106058730"/>
<proteinExistence type="predicted"/>
<dbReference type="VEuPathDB" id="VectorBase:BGLAX_033597"/>
<name>A0A2C9LVF7_BIOGL</name>
<dbReference type="AlphaFoldDB" id="A0A2C9LVF7"/>